<organism evidence="1 2">
    <name type="scientific">Erythranthe guttata</name>
    <name type="common">Yellow monkey flower</name>
    <name type="synonym">Mimulus guttatus</name>
    <dbReference type="NCBI Taxonomy" id="4155"/>
    <lineage>
        <taxon>Eukaryota</taxon>
        <taxon>Viridiplantae</taxon>
        <taxon>Streptophyta</taxon>
        <taxon>Embryophyta</taxon>
        <taxon>Tracheophyta</taxon>
        <taxon>Spermatophyta</taxon>
        <taxon>Magnoliopsida</taxon>
        <taxon>eudicotyledons</taxon>
        <taxon>Gunneridae</taxon>
        <taxon>Pentapetalae</taxon>
        <taxon>asterids</taxon>
        <taxon>lamiids</taxon>
        <taxon>Lamiales</taxon>
        <taxon>Phrymaceae</taxon>
        <taxon>Erythranthe</taxon>
    </lineage>
</organism>
<gene>
    <name evidence="1" type="ORF">MIMGU_mgv1a026818mg</name>
</gene>
<name>A0A022S2U9_ERYGU</name>
<dbReference type="Gene3D" id="2.60.40.790">
    <property type="match status" value="1"/>
</dbReference>
<sequence length="84" mass="9688">MEKKRALVSNQRRSSVSRVFSIFFLKFICSPANPINQMMSRHPEVKWDEREDRVYLKPDVKNHKVNVDPNGTFTFSGSGGTDNN</sequence>
<accession>A0A022S2U9</accession>
<keyword evidence="2" id="KW-1185">Reference proteome</keyword>
<feature type="non-terminal residue" evidence="1">
    <location>
        <position position="84"/>
    </location>
</feature>
<protein>
    <submittedName>
        <fullName evidence="1">Uncharacterized protein</fullName>
    </submittedName>
</protein>
<evidence type="ECO:0000313" key="1">
    <source>
        <dbReference type="EMBL" id="EYU46679.1"/>
    </source>
</evidence>
<dbReference type="eggNOG" id="KOG3158">
    <property type="taxonomic scope" value="Eukaryota"/>
</dbReference>
<reference evidence="1 2" key="1">
    <citation type="journal article" date="2013" name="Proc. Natl. Acad. Sci. U.S.A.">
        <title>Fine-scale variation in meiotic recombination in Mimulus inferred from population shotgun sequencing.</title>
        <authorList>
            <person name="Hellsten U."/>
            <person name="Wright K.M."/>
            <person name="Jenkins J."/>
            <person name="Shu S."/>
            <person name="Yuan Y."/>
            <person name="Wessler S.R."/>
            <person name="Schmutz J."/>
            <person name="Willis J.H."/>
            <person name="Rokhsar D.S."/>
        </authorList>
    </citation>
    <scope>NUCLEOTIDE SEQUENCE [LARGE SCALE GENOMIC DNA]</scope>
    <source>
        <strain evidence="2">cv. DUN x IM62</strain>
    </source>
</reference>
<proteinExistence type="predicted"/>
<dbReference type="STRING" id="4155.A0A022S2U9"/>
<dbReference type="InterPro" id="IPR008978">
    <property type="entry name" value="HSP20-like_chaperone"/>
</dbReference>
<dbReference type="EMBL" id="KI630171">
    <property type="protein sequence ID" value="EYU46679.1"/>
    <property type="molecule type" value="Genomic_DNA"/>
</dbReference>
<dbReference type="Proteomes" id="UP000030748">
    <property type="component" value="Unassembled WGS sequence"/>
</dbReference>
<dbReference type="AlphaFoldDB" id="A0A022S2U9"/>
<evidence type="ECO:0000313" key="2">
    <source>
        <dbReference type="Proteomes" id="UP000030748"/>
    </source>
</evidence>